<feature type="transmembrane region" description="Helical" evidence="1">
    <location>
        <begin position="95"/>
        <end position="118"/>
    </location>
</feature>
<evidence type="ECO:0000313" key="2">
    <source>
        <dbReference type="EMBL" id="GGF18297.1"/>
    </source>
</evidence>
<dbReference type="RefSeq" id="WP_188377007.1">
    <property type="nucleotide sequence ID" value="NZ_BMEL01000002.1"/>
</dbReference>
<feature type="transmembrane region" description="Helical" evidence="1">
    <location>
        <begin position="50"/>
        <end position="69"/>
    </location>
</feature>
<keyword evidence="1" id="KW-0812">Transmembrane</keyword>
<reference evidence="2" key="1">
    <citation type="journal article" date="2014" name="Int. J. Syst. Evol. Microbiol.">
        <title>Complete genome sequence of Corynebacterium casei LMG S-19264T (=DSM 44701T), isolated from a smear-ripened cheese.</title>
        <authorList>
            <consortium name="US DOE Joint Genome Institute (JGI-PGF)"/>
            <person name="Walter F."/>
            <person name="Albersmeier A."/>
            <person name="Kalinowski J."/>
            <person name="Ruckert C."/>
        </authorList>
    </citation>
    <scope>NUCLEOTIDE SEQUENCE</scope>
    <source>
        <strain evidence="2">CGMCC 1.12153</strain>
    </source>
</reference>
<keyword evidence="1" id="KW-0472">Membrane</keyword>
<evidence type="ECO:0000313" key="3">
    <source>
        <dbReference type="Proteomes" id="UP000660110"/>
    </source>
</evidence>
<proteinExistence type="predicted"/>
<accession>A0A917B212</accession>
<dbReference type="Proteomes" id="UP000660110">
    <property type="component" value="Unassembled WGS sequence"/>
</dbReference>
<organism evidence="2 3">
    <name type="scientific">Halobacillus andaensis</name>
    <dbReference type="NCBI Taxonomy" id="1176239"/>
    <lineage>
        <taxon>Bacteria</taxon>
        <taxon>Bacillati</taxon>
        <taxon>Bacillota</taxon>
        <taxon>Bacilli</taxon>
        <taxon>Bacillales</taxon>
        <taxon>Bacillaceae</taxon>
        <taxon>Halobacillus</taxon>
    </lineage>
</organism>
<reference evidence="2" key="2">
    <citation type="submission" date="2020-09" db="EMBL/GenBank/DDBJ databases">
        <authorList>
            <person name="Sun Q."/>
            <person name="Zhou Y."/>
        </authorList>
    </citation>
    <scope>NUCLEOTIDE SEQUENCE</scope>
    <source>
        <strain evidence="2">CGMCC 1.12153</strain>
    </source>
</reference>
<dbReference type="AlphaFoldDB" id="A0A917B212"/>
<comment type="caution">
    <text evidence="2">The sequence shown here is derived from an EMBL/GenBank/DDBJ whole genome shotgun (WGS) entry which is preliminary data.</text>
</comment>
<feature type="transmembrane region" description="Helical" evidence="1">
    <location>
        <begin position="7"/>
        <end position="30"/>
    </location>
</feature>
<dbReference type="EMBL" id="BMEL01000002">
    <property type="protein sequence ID" value="GGF18297.1"/>
    <property type="molecule type" value="Genomic_DNA"/>
</dbReference>
<name>A0A917B212_HALAA</name>
<evidence type="ECO:0000256" key="1">
    <source>
        <dbReference type="SAM" id="Phobius"/>
    </source>
</evidence>
<keyword evidence="3" id="KW-1185">Reference proteome</keyword>
<gene>
    <name evidence="2" type="ORF">GCM10010954_16310</name>
</gene>
<sequence>MRKLLSTLAVLLSLIAAIAVTAGVFIGIVVIQEKLFVPGDHLMWIFKYPFSRFVLIYQLLLMVGVFYVLNKKMKRKLGVTPSHPNHSFLHKNRRLMLSIFIFLNLALFYILISAVTVIKEDEIRNYSYLSPQGEDYRYEDVVKVEAGVYGDRFYLPFTHDQGDFYYVIELPDGSKVDLTEVGGVKGQEDERFVIEDIDRELVDKGVPKDTSLRNFEYTKDHLAKKYTDSIHRILENK</sequence>
<keyword evidence="1" id="KW-1133">Transmembrane helix</keyword>
<protein>
    <submittedName>
        <fullName evidence="2">Uncharacterized protein</fullName>
    </submittedName>
</protein>